<reference evidence="3 4" key="1">
    <citation type="submission" date="2024-05" db="EMBL/GenBank/DDBJ databases">
        <authorList>
            <person name="Wallberg A."/>
        </authorList>
    </citation>
    <scope>NUCLEOTIDE SEQUENCE [LARGE SCALE GENOMIC DNA]</scope>
</reference>
<dbReference type="AlphaFoldDB" id="A0AAV2SF12"/>
<feature type="non-terminal residue" evidence="3">
    <location>
        <position position="140"/>
    </location>
</feature>
<dbReference type="Proteomes" id="UP001497623">
    <property type="component" value="Unassembled WGS sequence"/>
</dbReference>
<evidence type="ECO:0000313" key="4">
    <source>
        <dbReference type="Proteomes" id="UP001497623"/>
    </source>
</evidence>
<evidence type="ECO:0000259" key="2">
    <source>
        <dbReference type="SMART" id="SM00042"/>
    </source>
</evidence>
<dbReference type="SMART" id="SM00042">
    <property type="entry name" value="CUB"/>
    <property type="match status" value="1"/>
</dbReference>
<protein>
    <recommendedName>
        <fullName evidence="2">CUB domain-containing protein</fullName>
    </recommendedName>
</protein>
<keyword evidence="1" id="KW-1015">Disulfide bond</keyword>
<sequence>ACIEGGVTIDENHLIAVPPRNLQGLLPGPTSQGRSELLPGEGWTWSPLTRYAPWLNCTWRLALDPRALLHLEIISFETGPKDTITIWQVNGHKSRQLLQYGGSEVPRSSFQSSKPLLVSFLSGNVDRGAGFLLNVTYIMR</sequence>
<gene>
    <name evidence="3" type="ORF">MNOR_LOCUS35943</name>
</gene>
<evidence type="ECO:0000313" key="3">
    <source>
        <dbReference type="EMBL" id="CAL4185392.1"/>
    </source>
</evidence>
<name>A0AAV2SF12_MEGNR</name>
<evidence type="ECO:0000256" key="1">
    <source>
        <dbReference type="ARBA" id="ARBA00023157"/>
    </source>
</evidence>
<proteinExistence type="predicted"/>
<dbReference type="InterPro" id="IPR035914">
    <property type="entry name" value="Sperma_CUB_dom_sf"/>
</dbReference>
<keyword evidence="4" id="KW-1185">Reference proteome</keyword>
<dbReference type="CDD" id="cd00041">
    <property type="entry name" value="CUB"/>
    <property type="match status" value="1"/>
</dbReference>
<dbReference type="EMBL" id="CAXKWB010062512">
    <property type="protein sequence ID" value="CAL4185392.1"/>
    <property type="molecule type" value="Genomic_DNA"/>
</dbReference>
<dbReference type="Gene3D" id="2.60.120.290">
    <property type="entry name" value="Spermadhesin, CUB domain"/>
    <property type="match status" value="1"/>
</dbReference>
<feature type="domain" description="CUB" evidence="2">
    <location>
        <begin position="32"/>
        <end position="138"/>
    </location>
</feature>
<dbReference type="InterPro" id="IPR000859">
    <property type="entry name" value="CUB_dom"/>
</dbReference>
<accession>A0AAV2SF12</accession>
<organism evidence="3 4">
    <name type="scientific">Meganyctiphanes norvegica</name>
    <name type="common">Northern krill</name>
    <name type="synonym">Thysanopoda norvegica</name>
    <dbReference type="NCBI Taxonomy" id="48144"/>
    <lineage>
        <taxon>Eukaryota</taxon>
        <taxon>Metazoa</taxon>
        <taxon>Ecdysozoa</taxon>
        <taxon>Arthropoda</taxon>
        <taxon>Crustacea</taxon>
        <taxon>Multicrustacea</taxon>
        <taxon>Malacostraca</taxon>
        <taxon>Eumalacostraca</taxon>
        <taxon>Eucarida</taxon>
        <taxon>Euphausiacea</taxon>
        <taxon>Euphausiidae</taxon>
        <taxon>Meganyctiphanes</taxon>
    </lineage>
</organism>
<dbReference type="SUPFAM" id="SSF49854">
    <property type="entry name" value="Spermadhesin, CUB domain"/>
    <property type="match status" value="1"/>
</dbReference>
<feature type="non-terminal residue" evidence="3">
    <location>
        <position position="1"/>
    </location>
</feature>
<dbReference type="Pfam" id="PF00431">
    <property type="entry name" value="CUB"/>
    <property type="match status" value="1"/>
</dbReference>
<comment type="caution">
    <text evidence="3">The sequence shown here is derived from an EMBL/GenBank/DDBJ whole genome shotgun (WGS) entry which is preliminary data.</text>
</comment>